<evidence type="ECO:0000313" key="2">
    <source>
        <dbReference type="Proteomes" id="UP000287651"/>
    </source>
</evidence>
<proteinExistence type="predicted"/>
<dbReference type="Pfam" id="PF14299">
    <property type="entry name" value="PP2"/>
    <property type="match status" value="1"/>
</dbReference>
<protein>
    <submittedName>
        <fullName evidence="1">Uncharacterized protein</fullName>
    </submittedName>
</protein>
<dbReference type="InterPro" id="IPR052147">
    <property type="entry name" value="PP2-like/Lectin"/>
</dbReference>
<reference evidence="1 2" key="1">
    <citation type="journal article" date="2014" name="Agronomy (Basel)">
        <title>A Draft Genome Sequence for Ensete ventricosum, the Drought-Tolerant Tree Against Hunger.</title>
        <authorList>
            <person name="Harrison J."/>
            <person name="Moore K.A."/>
            <person name="Paszkiewicz K."/>
            <person name="Jones T."/>
            <person name="Grant M."/>
            <person name="Ambacheew D."/>
            <person name="Muzemil S."/>
            <person name="Studholme D.J."/>
        </authorList>
    </citation>
    <scope>NUCLEOTIDE SEQUENCE [LARGE SCALE GENOMIC DNA]</scope>
</reference>
<name>A0A426YQK2_ENSVE</name>
<dbReference type="PANTHER" id="PTHR48478:SF1">
    <property type="entry name" value="LECTIN-LIKE"/>
    <property type="match status" value="1"/>
</dbReference>
<evidence type="ECO:0000313" key="1">
    <source>
        <dbReference type="EMBL" id="RRT53975.1"/>
    </source>
</evidence>
<organism evidence="1 2">
    <name type="scientific">Ensete ventricosum</name>
    <name type="common">Abyssinian banana</name>
    <name type="synonym">Musa ensete</name>
    <dbReference type="NCBI Taxonomy" id="4639"/>
    <lineage>
        <taxon>Eukaryota</taxon>
        <taxon>Viridiplantae</taxon>
        <taxon>Streptophyta</taxon>
        <taxon>Embryophyta</taxon>
        <taxon>Tracheophyta</taxon>
        <taxon>Spermatophyta</taxon>
        <taxon>Magnoliopsida</taxon>
        <taxon>Liliopsida</taxon>
        <taxon>Zingiberales</taxon>
        <taxon>Musaceae</taxon>
        <taxon>Ensete</taxon>
    </lineage>
</organism>
<dbReference type="InterPro" id="IPR025886">
    <property type="entry name" value="PP2-like"/>
</dbReference>
<accession>A0A426YQK2</accession>
<dbReference type="AlphaFoldDB" id="A0A426YQK2"/>
<dbReference type="GO" id="GO:0030246">
    <property type="term" value="F:carbohydrate binding"/>
    <property type="evidence" value="ECO:0007669"/>
    <property type="project" value="InterPro"/>
</dbReference>
<dbReference type="Proteomes" id="UP000287651">
    <property type="component" value="Unassembled WGS sequence"/>
</dbReference>
<sequence>MSHTCHRAGGSPSVSGGLVKAGKKGRIHISAKAMNITWANDARFWKWIQLSKNDLPQAFSKDDMSFDVAAELIQVNWLEARGSVELQPGLVGSRRWEIIYHIRFKVDAFGWSRAPVTFELITPDGHRQKKSVMLEPYRRRRSSSTEWQEIHGGEIRTTGKVEFAMSQVESHGWKGGIIFGGVSFRPK</sequence>
<gene>
    <name evidence="1" type="ORF">B296_00044959</name>
</gene>
<dbReference type="EMBL" id="AMZH03010846">
    <property type="protein sequence ID" value="RRT53975.1"/>
    <property type="molecule type" value="Genomic_DNA"/>
</dbReference>
<comment type="caution">
    <text evidence="1">The sequence shown here is derived from an EMBL/GenBank/DDBJ whole genome shotgun (WGS) entry which is preliminary data.</text>
</comment>
<dbReference type="PANTHER" id="PTHR48478">
    <property type="entry name" value="LECTIN-LIKE"/>
    <property type="match status" value="1"/>
</dbReference>